<dbReference type="EMBL" id="DS022252">
    <property type="protein sequence ID" value="EWG48880.1"/>
    <property type="molecule type" value="Genomic_DNA"/>
</dbReference>
<evidence type="ECO:0000313" key="1">
    <source>
        <dbReference type="EMBL" id="EWG48880.1"/>
    </source>
</evidence>
<accession>W7MMY1</accession>
<keyword evidence="2" id="KW-1185">Reference proteome</keyword>
<evidence type="ECO:0000313" key="2">
    <source>
        <dbReference type="Proteomes" id="UP000009096"/>
    </source>
</evidence>
<dbReference type="KEGG" id="fvr:FVEG_08533"/>
<gene>
    <name evidence="1" type="ORF">FVEG_08533</name>
</gene>
<organism evidence="1 2">
    <name type="scientific">Gibberella moniliformis (strain M3125 / FGSC 7600)</name>
    <name type="common">Maize ear and stalk rot fungus</name>
    <name type="synonym">Fusarium verticillioides</name>
    <dbReference type="NCBI Taxonomy" id="334819"/>
    <lineage>
        <taxon>Eukaryota</taxon>
        <taxon>Fungi</taxon>
        <taxon>Dikarya</taxon>
        <taxon>Ascomycota</taxon>
        <taxon>Pezizomycotina</taxon>
        <taxon>Sordariomycetes</taxon>
        <taxon>Hypocreomycetidae</taxon>
        <taxon>Hypocreales</taxon>
        <taxon>Nectriaceae</taxon>
        <taxon>Fusarium</taxon>
        <taxon>Fusarium fujikuroi species complex</taxon>
    </lineage>
</organism>
<dbReference type="AlphaFoldDB" id="W7MMY1"/>
<name>W7MMY1_GIBM7</name>
<protein>
    <submittedName>
        <fullName evidence="1">Uncharacterized protein</fullName>
    </submittedName>
</protein>
<proteinExistence type="predicted"/>
<dbReference type="HOGENOM" id="CLU_2004126_0_0_1"/>
<dbReference type="GeneID" id="30066257"/>
<dbReference type="Proteomes" id="UP000009096">
    <property type="component" value="Chromosome 10"/>
</dbReference>
<reference evidence="1 2" key="1">
    <citation type="journal article" date="2010" name="Nature">
        <title>Comparative genomics reveals mobile pathogenicity chromosomes in Fusarium.</title>
        <authorList>
            <person name="Ma L.J."/>
            <person name="van der Does H.C."/>
            <person name="Borkovich K.A."/>
            <person name="Coleman J.J."/>
            <person name="Daboussi M.J."/>
            <person name="Di Pietro A."/>
            <person name="Dufresne M."/>
            <person name="Freitag M."/>
            <person name="Grabherr M."/>
            <person name="Henrissat B."/>
            <person name="Houterman P.M."/>
            <person name="Kang S."/>
            <person name="Shim W.B."/>
            <person name="Woloshuk C."/>
            <person name="Xie X."/>
            <person name="Xu J.R."/>
            <person name="Antoniw J."/>
            <person name="Baker S.E."/>
            <person name="Bluhm B.H."/>
            <person name="Breakspear A."/>
            <person name="Brown D.W."/>
            <person name="Butchko R.A."/>
            <person name="Chapman S."/>
            <person name="Coulson R."/>
            <person name="Coutinho P.M."/>
            <person name="Danchin E.G."/>
            <person name="Diener A."/>
            <person name="Gale L.R."/>
            <person name="Gardiner D.M."/>
            <person name="Goff S."/>
            <person name="Hammond-Kosack K.E."/>
            <person name="Hilburn K."/>
            <person name="Hua-Van A."/>
            <person name="Jonkers W."/>
            <person name="Kazan K."/>
            <person name="Kodira C.D."/>
            <person name="Koehrsen M."/>
            <person name="Kumar L."/>
            <person name="Lee Y.H."/>
            <person name="Li L."/>
            <person name="Manners J.M."/>
            <person name="Miranda-Saavedra D."/>
            <person name="Mukherjee M."/>
            <person name="Park G."/>
            <person name="Park J."/>
            <person name="Park S.Y."/>
            <person name="Proctor R.H."/>
            <person name="Regev A."/>
            <person name="Ruiz-Roldan M.C."/>
            <person name="Sain D."/>
            <person name="Sakthikumar S."/>
            <person name="Sykes S."/>
            <person name="Schwartz D.C."/>
            <person name="Turgeon B.G."/>
            <person name="Wapinski I."/>
            <person name="Yoder O."/>
            <person name="Young S."/>
            <person name="Zeng Q."/>
            <person name="Zhou S."/>
            <person name="Galagan J."/>
            <person name="Cuomo C.A."/>
            <person name="Kistler H.C."/>
            <person name="Rep M."/>
        </authorList>
    </citation>
    <scope>NUCLEOTIDE SEQUENCE [LARGE SCALE GENOMIC DNA]</scope>
    <source>
        <strain evidence="2">M3125 / FGSC 7600</strain>
    </source>
</reference>
<dbReference type="EMBL" id="CM000587">
    <property type="protein sequence ID" value="EWG48880.1"/>
    <property type="molecule type" value="Genomic_DNA"/>
</dbReference>
<sequence>MVGHAAQVYWLSKGFICAPSRNNLDILHEEIHDLIFPIKETGLQPAQIHINLKYPWVGSQISRVEYNGSDFHLVISKSESPGDLFFPTCKQSFMISGLSLERVRILARALGVDDEPPTESSVQC</sequence>
<dbReference type="RefSeq" id="XP_018755071.1">
    <property type="nucleotide sequence ID" value="XM_018897422.1"/>
</dbReference>
<dbReference type="VEuPathDB" id="FungiDB:FVEG_08533"/>